<dbReference type="Pfam" id="PF00145">
    <property type="entry name" value="DNA_methylase"/>
    <property type="match status" value="2"/>
</dbReference>
<feature type="compositionally biased region" description="Acidic residues" evidence="10">
    <location>
        <begin position="321"/>
        <end position="331"/>
    </location>
</feature>
<keyword evidence="5 9" id="KW-0949">S-adenosyl-L-methionine</keyword>
<feature type="compositionally biased region" description="Polar residues" evidence="10">
    <location>
        <begin position="128"/>
        <end position="137"/>
    </location>
</feature>
<feature type="region of interest" description="Disordered" evidence="10">
    <location>
        <begin position="1"/>
        <end position="60"/>
    </location>
</feature>
<evidence type="ECO:0000256" key="4">
    <source>
        <dbReference type="ARBA" id="ARBA00022679"/>
    </source>
</evidence>
<dbReference type="InterPro" id="IPR043151">
    <property type="entry name" value="BAH_sf"/>
</dbReference>
<dbReference type="Pfam" id="PF01426">
    <property type="entry name" value="BAH"/>
    <property type="match status" value="1"/>
</dbReference>
<dbReference type="Pfam" id="PF12047">
    <property type="entry name" value="DNMT1-RFD"/>
    <property type="match status" value="1"/>
</dbReference>
<evidence type="ECO:0000256" key="1">
    <source>
        <dbReference type="ARBA" id="ARBA00004123"/>
    </source>
</evidence>
<dbReference type="Gene3D" id="2.30.30.490">
    <property type="match status" value="2"/>
</dbReference>
<feature type="compositionally biased region" description="Basic and acidic residues" evidence="10">
    <location>
        <begin position="1446"/>
        <end position="1456"/>
    </location>
</feature>
<dbReference type="PRINTS" id="PR00105">
    <property type="entry name" value="C5METTRFRASE"/>
</dbReference>
<dbReference type="PROSITE" id="PS51679">
    <property type="entry name" value="SAM_MT_C5"/>
    <property type="match status" value="1"/>
</dbReference>
<dbReference type="EC" id="2.1.1.37" evidence="2"/>
<evidence type="ECO:0000256" key="9">
    <source>
        <dbReference type="PROSITE-ProRule" id="PRU01016"/>
    </source>
</evidence>
<dbReference type="EMBL" id="JAAAIP010000403">
    <property type="protein sequence ID" value="KAG0317819.1"/>
    <property type="molecule type" value="Genomic_DNA"/>
</dbReference>
<comment type="subcellular location">
    <subcellularLocation>
        <location evidence="1">Nucleus</location>
    </subcellularLocation>
</comment>
<keyword evidence="7" id="KW-0238">DNA-binding</keyword>
<evidence type="ECO:0000259" key="11">
    <source>
        <dbReference type="PROSITE" id="PS51038"/>
    </source>
</evidence>
<feature type="region of interest" description="Disordered" evidence="10">
    <location>
        <begin position="75"/>
        <end position="137"/>
    </location>
</feature>
<comment type="similarity">
    <text evidence="9">Belongs to the class I-like SAM-binding methyltransferase superfamily. C5-methyltransferase family.</text>
</comment>
<sequence length="1456" mass="163561">MSSSALPTTARRARRMIVPEASDSDELDELSREEFESQLRRAGRAVASTSTTGSKSPVDAVFRRVASFPPLRTFSSTSEAHYSSRSISKAMSNVDLSRPTSGSRRQVTSSKKSTMQADGHDEEDGRTSKNTPRPSVSYTVTDNYLAETANVVIIGEDDSLQDMTGNEDTLPVRMLEDFAIYNMCDRVGKNCYRMTSLSNCHEEGFELRASGKVSPIFAKEDEEDIDQGLDADDDDDDEDGNDLEDTDQFINLSSLFYFEFGRDEKTQEDVIWIRTEFAFYRLGRPLLKYASFHEELLAMDRDPGNHSGEDIDGTYDYFEEAEDEDEDDNDWRDDGMVAAGPSATSTSTGGAGPLTKSRKSNKPKTAVASKNSRQPNTKSSTAAAEPCVTPLIASLAGDLFNRQLNIASHIGDVAATALIDNENQLSSIENYYTHQVDWVGSQIGCSDASDEEEDGSKVYYRSACVDGVTLQQGDCVYVRNDGEHPWLAKIMYFFERGNGSKCFHIRFFSRGAETVLMETAGVRELFLLDDCANNELCTVMGLNSVAFVGQNDEIPASGYWYDPQVCAFEDASQHEDALQKALVKEIPQVQLRFRMEPCHSCIRMLKEIQKASPPRCLNDVNGDLSLQFDGQVYHKHDFVYLADSQIVRGVMTPKKLSEAQITPFSIGQIIEIAAPPSTTATKTPVLTIRMLERYDSLMKSPPNITSRKNRIYKPHFSDCRRLVLTDVSCRFSADALNGTCHVKFISTQEESDMDTRRALGRYKDLADRYYYKDYLVPELARVRGGAHSGAKRERLVRIAGGDGQEGEGEAEFRGTIVPIKHAMPCLLCAKQRQEEEVAKQEFITHIQGDGDGRNKKLRALDIFSGCGGLSAGLRESGVVETRYAIEFMTSAAKTFRHNFPHATVYNDDANVLLSRAIEKHGGKPVAPRKDFANKPLPDMPAPGDVDMIYCGPPCQGFSGMNRFPRADDLKNSLIATSLSYVDFYKPKYFLLENVQGMLRFKLGMSAVKGQLTGGIQKGVVKFIVRSLTAMGYQCRFSVLQAGHHGLPQSRRRFFIWGARLGTALPTLPIPSTCFTEKHALKISPPASLAGHTSFTYQGRRTRQAPDPAVTVREAIADLPGFEYINPRALCEESEEEKEERLREERWAFREFARIQRRKRKHAQRLTEKYGVEIETTDVDGYPSSCDEEEEEMERQEEMEAGDLERESERRVRQGGQATVFPGRPYFPQIDGSSGLEGVGFTGQPGEDNAGKYWTRPQSEYQRRMRSRIDGQEQQHVLNHVVRPFNHVNLERICRVEMVPDADHQSLPEPLKPWCLSSPDSRARFHNGWKGLYGRLNLDGHFQTAVTEMQPMGKRGKVIHPNQCRVLSVRETARIQGFPDEFEFLSATNTVKCLYKQVGNAVPPPLARALGLKLREAMMADLRKLRQEVDGDDKNEEEREDMDLEAEQERRRRENKK</sequence>
<feature type="domain" description="BAH" evidence="11">
    <location>
        <begin position="468"/>
        <end position="581"/>
    </location>
</feature>
<evidence type="ECO:0000256" key="7">
    <source>
        <dbReference type="ARBA" id="ARBA00023125"/>
    </source>
</evidence>
<gene>
    <name evidence="12" type="ORF">BGZ99_006089</name>
</gene>
<evidence type="ECO:0000256" key="8">
    <source>
        <dbReference type="ARBA" id="ARBA00023242"/>
    </source>
</evidence>
<dbReference type="PROSITE" id="PS00095">
    <property type="entry name" value="C5_MTASE_2"/>
    <property type="match status" value="1"/>
</dbReference>
<dbReference type="GO" id="GO:0003886">
    <property type="term" value="F:DNA (cytosine-5-)-methyltransferase activity"/>
    <property type="evidence" value="ECO:0007669"/>
    <property type="project" value="UniProtKB-EC"/>
</dbReference>
<dbReference type="PANTHER" id="PTHR10629">
    <property type="entry name" value="CYTOSINE-SPECIFIC METHYLTRANSFERASE"/>
    <property type="match status" value="1"/>
</dbReference>
<feature type="compositionally biased region" description="Basic and acidic residues" evidence="10">
    <location>
        <begin position="1202"/>
        <end position="1211"/>
    </location>
</feature>
<evidence type="ECO:0000256" key="10">
    <source>
        <dbReference type="SAM" id="MobiDB-lite"/>
    </source>
</evidence>
<dbReference type="GO" id="GO:0005634">
    <property type="term" value="C:nucleus"/>
    <property type="evidence" value="ECO:0007669"/>
    <property type="project" value="UniProtKB-SubCell"/>
</dbReference>
<dbReference type="InterPro" id="IPR022702">
    <property type="entry name" value="Cytosine_MeTrfase1_RFD"/>
</dbReference>
<dbReference type="InterPro" id="IPR001525">
    <property type="entry name" value="C5_MeTfrase"/>
</dbReference>
<evidence type="ECO:0000256" key="5">
    <source>
        <dbReference type="ARBA" id="ARBA00022691"/>
    </source>
</evidence>
<dbReference type="PANTHER" id="PTHR10629:SF52">
    <property type="entry name" value="DNA (CYTOSINE-5)-METHYLTRANSFERASE 1"/>
    <property type="match status" value="1"/>
</dbReference>
<feature type="region of interest" description="Disordered" evidence="10">
    <location>
        <begin position="1177"/>
        <end position="1253"/>
    </location>
</feature>
<dbReference type="GO" id="GO:0044027">
    <property type="term" value="P:negative regulation of gene expression via chromosomal CpG island methylation"/>
    <property type="evidence" value="ECO:0007669"/>
    <property type="project" value="TreeGrafter"/>
</dbReference>
<comment type="caution">
    <text evidence="12">The sequence shown here is derived from an EMBL/GenBank/DDBJ whole genome shotgun (WGS) entry which is preliminary data.</text>
</comment>
<evidence type="ECO:0000256" key="3">
    <source>
        <dbReference type="ARBA" id="ARBA00022603"/>
    </source>
</evidence>
<dbReference type="PROSITE" id="PS51038">
    <property type="entry name" value="BAH"/>
    <property type="match status" value="1"/>
</dbReference>
<accession>A0A9P6REG4</accession>
<evidence type="ECO:0000313" key="12">
    <source>
        <dbReference type="EMBL" id="KAG0317819.1"/>
    </source>
</evidence>
<keyword evidence="3 9" id="KW-0489">Methyltransferase</keyword>
<dbReference type="OrthoDB" id="5376140at2759"/>
<feature type="compositionally biased region" description="Basic and acidic residues" evidence="10">
    <location>
        <begin position="29"/>
        <end position="39"/>
    </location>
</feature>
<dbReference type="Proteomes" id="UP000738325">
    <property type="component" value="Unassembled WGS sequence"/>
</dbReference>
<feature type="compositionally biased region" description="Polar residues" evidence="10">
    <location>
        <begin position="75"/>
        <end position="116"/>
    </location>
</feature>
<dbReference type="InterPro" id="IPR001025">
    <property type="entry name" value="BAH_dom"/>
</dbReference>
<dbReference type="SMART" id="SM00439">
    <property type="entry name" value="BAH"/>
    <property type="match status" value="2"/>
</dbReference>
<feature type="compositionally biased region" description="Acidic residues" evidence="10">
    <location>
        <begin position="1429"/>
        <end position="1445"/>
    </location>
</feature>
<keyword evidence="13" id="KW-1185">Reference proteome</keyword>
<dbReference type="InterPro" id="IPR031303">
    <property type="entry name" value="C5_meth_CS"/>
</dbReference>
<dbReference type="InterPro" id="IPR029063">
    <property type="entry name" value="SAM-dependent_MTases_sf"/>
</dbReference>
<keyword evidence="6" id="KW-0677">Repeat</keyword>
<evidence type="ECO:0000256" key="2">
    <source>
        <dbReference type="ARBA" id="ARBA00011975"/>
    </source>
</evidence>
<dbReference type="GO" id="GO:0003682">
    <property type="term" value="F:chromatin binding"/>
    <property type="evidence" value="ECO:0007669"/>
    <property type="project" value="InterPro"/>
</dbReference>
<dbReference type="InterPro" id="IPR018117">
    <property type="entry name" value="C5_DNA_meth_AS"/>
</dbReference>
<name>A0A9P6REG4_9FUNG</name>
<dbReference type="Gene3D" id="3.90.120.10">
    <property type="entry name" value="DNA Methylase, subunit A, domain 2"/>
    <property type="match status" value="2"/>
</dbReference>
<keyword evidence="8" id="KW-0539">Nucleus</keyword>
<dbReference type="Gene3D" id="3.40.50.150">
    <property type="entry name" value="Vaccinia Virus protein VP39"/>
    <property type="match status" value="1"/>
</dbReference>
<proteinExistence type="inferred from homology"/>
<evidence type="ECO:0000313" key="13">
    <source>
        <dbReference type="Proteomes" id="UP000738325"/>
    </source>
</evidence>
<dbReference type="SUPFAM" id="SSF53335">
    <property type="entry name" value="S-adenosyl-L-methionine-dependent methyltransferases"/>
    <property type="match status" value="1"/>
</dbReference>
<feature type="compositionally biased region" description="Polar residues" evidence="10">
    <location>
        <begin position="368"/>
        <end position="382"/>
    </location>
</feature>
<feature type="compositionally biased region" description="Acidic residues" evidence="10">
    <location>
        <begin position="1185"/>
        <end position="1201"/>
    </location>
</feature>
<feature type="active site" evidence="9">
    <location>
        <position position="954"/>
    </location>
</feature>
<feature type="region of interest" description="Disordered" evidence="10">
    <location>
        <begin position="321"/>
        <end position="383"/>
    </location>
</feature>
<protein>
    <recommendedName>
        <fullName evidence="2">DNA (cytosine-5-)-methyltransferase</fullName>
        <ecNumber evidence="2">2.1.1.37</ecNumber>
    </recommendedName>
</protein>
<dbReference type="GO" id="GO:0032259">
    <property type="term" value="P:methylation"/>
    <property type="evidence" value="ECO:0007669"/>
    <property type="project" value="UniProtKB-KW"/>
</dbReference>
<organism evidence="12 13">
    <name type="scientific">Dissophora globulifera</name>
    <dbReference type="NCBI Taxonomy" id="979702"/>
    <lineage>
        <taxon>Eukaryota</taxon>
        <taxon>Fungi</taxon>
        <taxon>Fungi incertae sedis</taxon>
        <taxon>Mucoromycota</taxon>
        <taxon>Mortierellomycotina</taxon>
        <taxon>Mortierellomycetes</taxon>
        <taxon>Mortierellales</taxon>
        <taxon>Mortierellaceae</taxon>
        <taxon>Dissophora</taxon>
    </lineage>
</organism>
<dbReference type="GO" id="GO:0003677">
    <property type="term" value="F:DNA binding"/>
    <property type="evidence" value="ECO:0007669"/>
    <property type="project" value="UniProtKB-KW"/>
</dbReference>
<keyword evidence="4 9" id="KW-0808">Transferase</keyword>
<reference evidence="12" key="1">
    <citation type="journal article" date="2020" name="Fungal Divers.">
        <title>Resolving the Mortierellaceae phylogeny through synthesis of multi-gene phylogenetics and phylogenomics.</title>
        <authorList>
            <person name="Vandepol N."/>
            <person name="Liber J."/>
            <person name="Desiro A."/>
            <person name="Na H."/>
            <person name="Kennedy M."/>
            <person name="Barry K."/>
            <person name="Grigoriev I.V."/>
            <person name="Miller A.N."/>
            <person name="O'Donnell K."/>
            <person name="Stajich J.E."/>
            <person name="Bonito G."/>
        </authorList>
    </citation>
    <scope>NUCLEOTIDE SEQUENCE</scope>
    <source>
        <strain evidence="12">REB-010B</strain>
    </source>
</reference>
<feature type="region of interest" description="Disordered" evidence="10">
    <location>
        <begin position="1424"/>
        <end position="1456"/>
    </location>
</feature>
<dbReference type="InterPro" id="IPR050390">
    <property type="entry name" value="C5-Methyltransferase"/>
</dbReference>
<evidence type="ECO:0000256" key="6">
    <source>
        <dbReference type="ARBA" id="ARBA00022737"/>
    </source>
</evidence>
<dbReference type="PROSITE" id="PS00094">
    <property type="entry name" value="C5_MTASE_1"/>
    <property type="match status" value="1"/>
</dbReference>